<organism evidence="1 2">
    <name type="scientific">Momordica charantia</name>
    <name type="common">Bitter gourd</name>
    <name type="synonym">Balsam pear</name>
    <dbReference type="NCBI Taxonomy" id="3673"/>
    <lineage>
        <taxon>Eukaryota</taxon>
        <taxon>Viridiplantae</taxon>
        <taxon>Streptophyta</taxon>
        <taxon>Embryophyta</taxon>
        <taxon>Tracheophyta</taxon>
        <taxon>Spermatophyta</taxon>
        <taxon>Magnoliopsida</taxon>
        <taxon>eudicotyledons</taxon>
        <taxon>Gunneridae</taxon>
        <taxon>Pentapetalae</taxon>
        <taxon>rosids</taxon>
        <taxon>fabids</taxon>
        <taxon>Cucurbitales</taxon>
        <taxon>Cucurbitaceae</taxon>
        <taxon>Momordiceae</taxon>
        <taxon>Momordica</taxon>
    </lineage>
</organism>
<keyword evidence="1" id="KW-1185">Reference proteome</keyword>
<name>A0A6J1CBN0_MOMCH</name>
<evidence type="ECO:0000313" key="2">
    <source>
        <dbReference type="RefSeq" id="XP_022139200.1"/>
    </source>
</evidence>
<dbReference type="AlphaFoldDB" id="A0A6J1CBN0"/>
<protein>
    <submittedName>
        <fullName evidence="2">Uncharacterized protein LOC111010169</fullName>
    </submittedName>
</protein>
<dbReference type="PANTHER" id="PTHR33103:SF19">
    <property type="entry name" value="OS09G0544700 PROTEIN"/>
    <property type="match status" value="1"/>
</dbReference>
<sequence length="260" mass="28912">MTTQPQTEAKAQTQSETESKVSLKLVIDQKEKRILYAEADKKFIDFLFTILSLPLGAVVKLLSTGVPLETWSIVNVYRTHQTLNLNYFASTRNKDILLNPNLPSATPSDELQSLLQIQSFHPPTTYYTCHVSTYNVCRYSFSGTYGAVCSRCGQSMTTNATYVYGAKEAKPLEMGGYVKGGMVTFMVMDDLTVKPISSSMSTISVLHQLHVEDVGQIEEKLIYLDINEGVKLLRASLCTSTVLTDVFLHKIDFPTTPGDQ</sequence>
<dbReference type="InterPro" id="IPR007750">
    <property type="entry name" value="DUF674"/>
</dbReference>
<dbReference type="GeneID" id="111010169"/>
<dbReference type="OrthoDB" id="2014278at2759"/>
<dbReference type="RefSeq" id="XP_022139200.1">
    <property type="nucleotide sequence ID" value="XM_022283508.1"/>
</dbReference>
<dbReference type="Pfam" id="PF05056">
    <property type="entry name" value="DUF674"/>
    <property type="match status" value="1"/>
</dbReference>
<accession>A0A6J1CBN0</accession>
<dbReference type="Proteomes" id="UP000504603">
    <property type="component" value="Unplaced"/>
</dbReference>
<dbReference type="PANTHER" id="PTHR33103">
    <property type="entry name" value="OS01G0153900 PROTEIN"/>
    <property type="match status" value="1"/>
</dbReference>
<dbReference type="KEGG" id="mcha:111010169"/>
<proteinExistence type="predicted"/>
<reference evidence="2" key="1">
    <citation type="submission" date="2025-08" db="UniProtKB">
        <authorList>
            <consortium name="RefSeq"/>
        </authorList>
    </citation>
    <scope>IDENTIFICATION</scope>
    <source>
        <strain evidence="2">OHB3-1</strain>
    </source>
</reference>
<gene>
    <name evidence="2" type="primary">LOC111010169</name>
</gene>
<evidence type="ECO:0000313" key="1">
    <source>
        <dbReference type="Proteomes" id="UP000504603"/>
    </source>
</evidence>